<evidence type="ECO:0000313" key="3">
    <source>
        <dbReference type="EMBL" id="CAF4524977.1"/>
    </source>
</evidence>
<dbReference type="EMBL" id="CAJNOQ010042833">
    <property type="protein sequence ID" value="CAF1628345.1"/>
    <property type="molecule type" value="Genomic_DNA"/>
</dbReference>
<feature type="compositionally biased region" description="Basic and acidic residues" evidence="1">
    <location>
        <begin position="95"/>
        <end position="104"/>
    </location>
</feature>
<protein>
    <submittedName>
        <fullName evidence="2">Uncharacterized protein</fullName>
    </submittedName>
</protein>
<accession>A0A816CQR5</accession>
<gene>
    <name evidence="2" type="ORF">GPM918_LOCUS44197</name>
    <name evidence="3" type="ORF">SRO942_LOCUS45948</name>
</gene>
<dbReference type="Proteomes" id="UP000663829">
    <property type="component" value="Unassembled WGS sequence"/>
</dbReference>
<keyword evidence="4" id="KW-1185">Reference proteome</keyword>
<name>A0A816CQR5_9BILA</name>
<reference evidence="2" key="1">
    <citation type="submission" date="2021-02" db="EMBL/GenBank/DDBJ databases">
        <authorList>
            <person name="Nowell W R."/>
        </authorList>
    </citation>
    <scope>NUCLEOTIDE SEQUENCE</scope>
</reference>
<evidence type="ECO:0000256" key="1">
    <source>
        <dbReference type="SAM" id="MobiDB-lite"/>
    </source>
</evidence>
<evidence type="ECO:0000313" key="4">
    <source>
        <dbReference type="Proteomes" id="UP000663829"/>
    </source>
</evidence>
<dbReference type="Proteomes" id="UP000681722">
    <property type="component" value="Unassembled WGS sequence"/>
</dbReference>
<dbReference type="OrthoDB" id="10210978at2759"/>
<comment type="caution">
    <text evidence="2">The sequence shown here is derived from an EMBL/GenBank/DDBJ whole genome shotgun (WGS) entry which is preliminary data.</text>
</comment>
<dbReference type="AlphaFoldDB" id="A0A816CQR5"/>
<feature type="region of interest" description="Disordered" evidence="1">
    <location>
        <begin position="81"/>
        <end position="104"/>
    </location>
</feature>
<organism evidence="2 4">
    <name type="scientific">Didymodactylos carnosus</name>
    <dbReference type="NCBI Taxonomy" id="1234261"/>
    <lineage>
        <taxon>Eukaryota</taxon>
        <taxon>Metazoa</taxon>
        <taxon>Spiralia</taxon>
        <taxon>Gnathifera</taxon>
        <taxon>Rotifera</taxon>
        <taxon>Eurotatoria</taxon>
        <taxon>Bdelloidea</taxon>
        <taxon>Philodinida</taxon>
        <taxon>Philodinidae</taxon>
        <taxon>Didymodactylos</taxon>
    </lineage>
</organism>
<evidence type="ECO:0000313" key="2">
    <source>
        <dbReference type="EMBL" id="CAF1628345.1"/>
    </source>
</evidence>
<dbReference type="EMBL" id="CAJOBC010110504">
    <property type="protein sequence ID" value="CAF4524977.1"/>
    <property type="molecule type" value="Genomic_DNA"/>
</dbReference>
<sequence>MNRKVNRATVNRPTKTNNATYETITPIRQDRSSPLAAIHPDSTLTQRLSEQEHFPAIAATAVTPRKVSAVKPQQRQITDGRRISFTRPTTAAPRGADEQQQVKENDNQDSYLPLKIFDGKKTSVKDLTEASSSYLWLRRIREIFLVMGKANDPFSQFDMEIARTEMIKTCESYIKSKKPKETIKEVNSPQNRESMTCILL</sequence>
<proteinExistence type="predicted"/>